<accession>A0A0A8YPX8</accession>
<dbReference type="EMBL" id="GBRH01270062">
    <property type="protein sequence ID" value="JAD27833.1"/>
    <property type="molecule type" value="Transcribed_RNA"/>
</dbReference>
<sequence length="33" mass="3596">MLNGGMFESVREQVFLSGAEDGHACCVLRPLTK</sequence>
<reference evidence="1" key="2">
    <citation type="journal article" date="2015" name="Data Brief">
        <title>Shoot transcriptome of the giant reed, Arundo donax.</title>
        <authorList>
            <person name="Barrero R.A."/>
            <person name="Guerrero F.D."/>
            <person name="Moolhuijzen P."/>
            <person name="Goolsby J.A."/>
            <person name="Tidwell J."/>
            <person name="Bellgard S.E."/>
            <person name="Bellgard M.I."/>
        </authorList>
    </citation>
    <scope>NUCLEOTIDE SEQUENCE</scope>
    <source>
        <tissue evidence="1">Shoot tissue taken approximately 20 cm above the soil surface</tissue>
    </source>
</reference>
<name>A0A0A8YPX8_ARUDO</name>
<organism evidence="1">
    <name type="scientific">Arundo donax</name>
    <name type="common">Giant reed</name>
    <name type="synonym">Donax arundinaceus</name>
    <dbReference type="NCBI Taxonomy" id="35708"/>
    <lineage>
        <taxon>Eukaryota</taxon>
        <taxon>Viridiplantae</taxon>
        <taxon>Streptophyta</taxon>
        <taxon>Embryophyta</taxon>
        <taxon>Tracheophyta</taxon>
        <taxon>Spermatophyta</taxon>
        <taxon>Magnoliopsida</taxon>
        <taxon>Liliopsida</taxon>
        <taxon>Poales</taxon>
        <taxon>Poaceae</taxon>
        <taxon>PACMAD clade</taxon>
        <taxon>Arundinoideae</taxon>
        <taxon>Arundineae</taxon>
        <taxon>Arundo</taxon>
    </lineage>
</organism>
<dbReference type="AlphaFoldDB" id="A0A0A8YPX8"/>
<evidence type="ECO:0000313" key="1">
    <source>
        <dbReference type="EMBL" id="JAD27833.1"/>
    </source>
</evidence>
<reference evidence="1" key="1">
    <citation type="submission" date="2014-09" db="EMBL/GenBank/DDBJ databases">
        <authorList>
            <person name="Magalhaes I.L.F."/>
            <person name="Oliveira U."/>
            <person name="Santos F.R."/>
            <person name="Vidigal T.H.D.A."/>
            <person name="Brescovit A.D."/>
            <person name="Santos A.J."/>
        </authorList>
    </citation>
    <scope>NUCLEOTIDE SEQUENCE</scope>
    <source>
        <tissue evidence="1">Shoot tissue taken approximately 20 cm above the soil surface</tissue>
    </source>
</reference>
<protein>
    <submittedName>
        <fullName evidence="1">Uncharacterized protein</fullName>
    </submittedName>
</protein>
<proteinExistence type="predicted"/>